<protein>
    <recommendedName>
        <fullName evidence="3">ESX-1 secretion-associated protein</fullName>
    </recommendedName>
</protein>
<name>A0A1X2EDZ7_MYCSZ</name>
<proteinExistence type="predicted"/>
<dbReference type="EMBL" id="LQPW01000120">
    <property type="protein sequence ID" value="ORW98577.1"/>
    <property type="molecule type" value="Genomic_DNA"/>
</dbReference>
<evidence type="ECO:0000313" key="2">
    <source>
        <dbReference type="Proteomes" id="UP000193317"/>
    </source>
</evidence>
<comment type="caution">
    <text evidence="1">The sequence shown here is derived from an EMBL/GenBank/DDBJ whole genome shotgun (WGS) entry which is preliminary data.</text>
</comment>
<gene>
    <name evidence="1" type="ORF">AWC27_03695</name>
</gene>
<accession>A0A1X2EDZ7</accession>
<evidence type="ECO:0008006" key="3">
    <source>
        <dbReference type="Google" id="ProtNLM"/>
    </source>
</evidence>
<keyword evidence="2" id="KW-1185">Reference proteome</keyword>
<dbReference type="AlphaFoldDB" id="A0A1X2EDZ7"/>
<sequence>MTLPDDGTGSAAVDVQQLQATASRWSQRSAELAALTPPAAGEPFQPITAAVGSVHVAVELAAAALTTRTQSTALAVMTGARRYGANEETAAAEMAAMRPRLV</sequence>
<dbReference type="Proteomes" id="UP000193317">
    <property type="component" value="Unassembled WGS sequence"/>
</dbReference>
<organism evidence="1 2">
    <name type="scientific">Mycobacterium szulgai</name>
    <dbReference type="NCBI Taxonomy" id="1787"/>
    <lineage>
        <taxon>Bacteria</taxon>
        <taxon>Bacillati</taxon>
        <taxon>Actinomycetota</taxon>
        <taxon>Actinomycetes</taxon>
        <taxon>Mycobacteriales</taxon>
        <taxon>Mycobacteriaceae</taxon>
        <taxon>Mycobacterium</taxon>
    </lineage>
</organism>
<dbReference type="OrthoDB" id="4753378at2"/>
<reference evidence="1 2" key="1">
    <citation type="submission" date="2016-01" db="EMBL/GenBank/DDBJ databases">
        <title>The new phylogeny of the genus Mycobacterium.</title>
        <authorList>
            <person name="Tarcisio F."/>
            <person name="Conor M."/>
            <person name="Antonella G."/>
            <person name="Elisabetta G."/>
            <person name="Giulia F.S."/>
            <person name="Sara T."/>
            <person name="Anna F."/>
            <person name="Clotilde B."/>
            <person name="Roberto B."/>
            <person name="Veronica D.S."/>
            <person name="Fabio R."/>
            <person name="Monica P."/>
            <person name="Olivier J."/>
            <person name="Enrico T."/>
            <person name="Nicola S."/>
        </authorList>
    </citation>
    <scope>NUCLEOTIDE SEQUENCE [LARGE SCALE GENOMIC DNA]</scope>
    <source>
        <strain evidence="1 2">DSM 44166</strain>
    </source>
</reference>
<evidence type="ECO:0000313" key="1">
    <source>
        <dbReference type="EMBL" id="ORW98577.1"/>
    </source>
</evidence>